<evidence type="ECO:0000313" key="1">
    <source>
        <dbReference type="EMBL" id="SVB82999.1"/>
    </source>
</evidence>
<gene>
    <name evidence="1" type="ORF">METZ01_LOCUS235853</name>
</gene>
<dbReference type="AlphaFoldDB" id="A0A382H750"/>
<organism evidence="1">
    <name type="scientific">marine metagenome</name>
    <dbReference type="NCBI Taxonomy" id="408172"/>
    <lineage>
        <taxon>unclassified sequences</taxon>
        <taxon>metagenomes</taxon>
        <taxon>ecological metagenomes</taxon>
    </lineage>
</organism>
<name>A0A382H750_9ZZZZ</name>
<reference evidence="1" key="1">
    <citation type="submission" date="2018-05" db="EMBL/GenBank/DDBJ databases">
        <authorList>
            <person name="Lanie J.A."/>
            <person name="Ng W.-L."/>
            <person name="Kazmierczak K.M."/>
            <person name="Andrzejewski T.M."/>
            <person name="Davidsen T.M."/>
            <person name="Wayne K.J."/>
            <person name="Tettelin H."/>
            <person name="Glass J.I."/>
            <person name="Rusch D."/>
            <person name="Podicherti R."/>
            <person name="Tsui H.-C.T."/>
            <person name="Winkler M.E."/>
        </authorList>
    </citation>
    <scope>NUCLEOTIDE SEQUENCE</scope>
</reference>
<proteinExistence type="predicted"/>
<sequence length="131" mass="15217">MFRTIIILLFLISLINGQQKEIIESNPCEQAVIDAQNDVDKWLWIQTGLAARLFSNKLAKSLIQNPEIKNLLNMPEDYINEYNDCYKEEVKRLQISYARKGCVSYCIIAAGVTYIAMNLDYKDLKNENYEK</sequence>
<dbReference type="EMBL" id="UINC01059509">
    <property type="protein sequence ID" value="SVB82999.1"/>
    <property type="molecule type" value="Genomic_DNA"/>
</dbReference>
<protein>
    <submittedName>
        <fullName evidence="1">Uncharacterized protein</fullName>
    </submittedName>
</protein>
<accession>A0A382H750</accession>